<evidence type="ECO:0000313" key="3">
    <source>
        <dbReference type="Proteomes" id="UP001150942"/>
    </source>
</evidence>
<dbReference type="AlphaFoldDB" id="A0A9W9M8E3"/>
<reference evidence="2" key="1">
    <citation type="submission" date="2022-11" db="EMBL/GenBank/DDBJ databases">
        <authorList>
            <person name="Petersen C."/>
        </authorList>
    </citation>
    <scope>NUCLEOTIDE SEQUENCE</scope>
    <source>
        <strain evidence="2">IBT 20477</strain>
    </source>
</reference>
<comment type="caution">
    <text evidence="2">The sequence shown here is derived from an EMBL/GenBank/DDBJ whole genome shotgun (WGS) entry which is preliminary data.</text>
</comment>
<gene>
    <name evidence="2" type="ORF">N7449_009247</name>
</gene>
<reference evidence="2" key="2">
    <citation type="journal article" date="2023" name="IMA Fungus">
        <title>Comparative genomic study of the Penicillium genus elucidates a diverse pangenome and 15 lateral gene transfer events.</title>
        <authorList>
            <person name="Petersen C."/>
            <person name="Sorensen T."/>
            <person name="Nielsen M.R."/>
            <person name="Sondergaard T.E."/>
            <person name="Sorensen J.L."/>
            <person name="Fitzpatrick D.A."/>
            <person name="Frisvad J.C."/>
            <person name="Nielsen K.L."/>
        </authorList>
    </citation>
    <scope>NUCLEOTIDE SEQUENCE</scope>
    <source>
        <strain evidence="2">IBT 20477</strain>
    </source>
</reference>
<dbReference type="EMBL" id="JAPQKQ010000006">
    <property type="protein sequence ID" value="KAJ5193105.1"/>
    <property type="molecule type" value="Genomic_DNA"/>
</dbReference>
<keyword evidence="3" id="KW-1185">Reference proteome</keyword>
<organism evidence="2 3">
    <name type="scientific">Penicillium cf. viridicatum</name>
    <dbReference type="NCBI Taxonomy" id="2972119"/>
    <lineage>
        <taxon>Eukaryota</taxon>
        <taxon>Fungi</taxon>
        <taxon>Dikarya</taxon>
        <taxon>Ascomycota</taxon>
        <taxon>Pezizomycotina</taxon>
        <taxon>Eurotiomycetes</taxon>
        <taxon>Eurotiomycetidae</taxon>
        <taxon>Eurotiales</taxon>
        <taxon>Aspergillaceae</taxon>
        <taxon>Penicillium</taxon>
    </lineage>
</organism>
<proteinExistence type="predicted"/>
<sequence>MPRDSWYIFHRLSDLGCCSNHHLECKGEWQETAGDSGDSAYRTRIFPVVEPEPISARTFSPEQNKRKNKQADDGGQFDTSENKSRFTVESYWKDVEDGQ</sequence>
<evidence type="ECO:0000256" key="1">
    <source>
        <dbReference type="SAM" id="MobiDB-lite"/>
    </source>
</evidence>
<name>A0A9W9M8E3_9EURO</name>
<dbReference type="Proteomes" id="UP001150942">
    <property type="component" value="Unassembled WGS sequence"/>
</dbReference>
<evidence type="ECO:0000313" key="2">
    <source>
        <dbReference type="EMBL" id="KAJ5193105.1"/>
    </source>
</evidence>
<feature type="compositionally biased region" description="Basic and acidic residues" evidence="1">
    <location>
        <begin position="80"/>
        <end position="99"/>
    </location>
</feature>
<accession>A0A9W9M8E3</accession>
<feature type="region of interest" description="Disordered" evidence="1">
    <location>
        <begin position="52"/>
        <end position="99"/>
    </location>
</feature>
<protein>
    <submittedName>
        <fullName evidence="2">Uncharacterized protein</fullName>
    </submittedName>
</protein>
<feature type="compositionally biased region" description="Basic and acidic residues" evidence="1">
    <location>
        <begin position="63"/>
        <end position="72"/>
    </location>
</feature>